<sequence length="101" mass="11482">MRIFGHYDHIDDAIAALIHHGVIAVAGARSEAVPQIERIMKCLAAYPKILPVSGYQIVPNHGYLYFVRDASRYPVGDRWIKRQLMDIDASDTRFLMREKAA</sequence>
<evidence type="ECO:0000313" key="2">
    <source>
        <dbReference type="Proteomes" id="UP000317550"/>
    </source>
</evidence>
<name>A0A516SCC3_9NEIS</name>
<gene>
    <name evidence="1" type="ORF">FNU76_05200</name>
</gene>
<dbReference type="EMBL" id="CP041730">
    <property type="protein sequence ID" value="QDQ25795.1"/>
    <property type="molecule type" value="Genomic_DNA"/>
</dbReference>
<dbReference type="AlphaFoldDB" id="A0A516SCC3"/>
<protein>
    <submittedName>
        <fullName evidence="1">Uncharacterized protein</fullName>
    </submittedName>
</protein>
<accession>A0A516SCC3</accession>
<evidence type="ECO:0000313" key="1">
    <source>
        <dbReference type="EMBL" id="QDQ25795.1"/>
    </source>
</evidence>
<reference evidence="2" key="1">
    <citation type="submission" date="2019-07" db="EMBL/GenBank/DDBJ databases">
        <title>Chitinimonas sp. nov., isolated from Ny-Alesund, arctica soil.</title>
        <authorList>
            <person name="Xu Q."/>
            <person name="Peng F."/>
        </authorList>
    </citation>
    <scope>NUCLEOTIDE SEQUENCE [LARGE SCALE GENOMIC DNA]</scope>
    <source>
        <strain evidence="2">R3-44</strain>
    </source>
</reference>
<dbReference type="Proteomes" id="UP000317550">
    <property type="component" value="Chromosome"/>
</dbReference>
<keyword evidence="2" id="KW-1185">Reference proteome</keyword>
<dbReference type="OrthoDB" id="6024854at2"/>
<organism evidence="1 2">
    <name type="scientific">Chitinimonas arctica</name>
    <dbReference type="NCBI Taxonomy" id="2594795"/>
    <lineage>
        <taxon>Bacteria</taxon>
        <taxon>Pseudomonadati</taxon>
        <taxon>Pseudomonadota</taxon>
        <taxon>Betaproteobacteria</taxon>
        <taxon>Neisseriales</taxon>
        <taxon>Chitinibacteraceae</taxon>
        <taxon>Chitinimonas</taxon>
    </lineage>
</organism>
<proteinExistence type="predicted"/>
<dbReference type="KEGG" id="cari:FNU76_05200"/>
<dbReference type="RefSeq" id="WP_143856720.1">
    <property type="nucleotide sequence ID" value="NZ_CP041730.1"/>
</dbReference>